<evidence type="ECO:0000259" key="2">
    <source>
        <dbReference type="Pfam" id="PF02350"/>
    </source>
</evidence>
<comment type="similarity">
    <text evidence="1">Belongs to the UDP-N-acetylglucosamine 2-epimerase family.</text>
</comment>
<evidence type="ECO:0000313" key="3">
    <source>
        <dbReference type="EMBL" id="AVQ24296.1"/>
    </source>
</evidence>
<protein>
    <submittedName>
        <fullName evidence="3">UDP-N-acetylglucosamine 2-epimerase (Non-hydrolyzing)</fullName>
    </submittedName>
</protein>
<keyword evidence="1" id="KW-0413">Isomerase</keyword>
<reference evidence="3 4" key="1">
    <citation type="submission" date="2018-03" db="EMBL/GenBank/DDBJ databases">
        <title>Complete Fusobacterium genomes using hybrid Minion sequencing.</title>
        <authorList>
            <person name="Slade D.J."/>
            <person name="Lahmers K."/>
        </authorList>
    </citation>
    <scope>NUCLEOTIDE SEQUENCE [LARGE SCALE GENOMIC DNA]</scope>
    <source>
        <strain evidence="3 4">2_1_31</strain>
    </source>
</reference>
<dbReference type="SUPFAM" id="SSF53756">
    <property type="entry name" value="UDP-Glycosyltransferase/glycogen phosphorylase"/>
    <property type="match status" value="1"/>
</dbReference>
<dbReference type="CDD" id="cd03786">
    <property type="entry name" value="GTB_UDP-GlcNAc_2-Epimerase"/>
    <property type="match status" value="1"/>
</dbReference>
<sequence length="377" mass="43317">MKKLKVMTVVGTRPEIIRLSAVINKLDKSEAIEHILVHTGQNYDYELNEVFFEDFNLKKPDYFLNSAVGTAIETIGNILINIEKVIDKEKPDAFLILGDTNSCLTAIAAKRRHIPIFHMEAGNRCFDQRVPEETNRKIVDHIADINLTYSDIAREYLLREGLLPDRVIKTGSPMYEVIKSKLDDINNSDVLNKLNLEKGKYFVVSAHREENINSEKNFMNLVESLNAIADKYNFPVIISTHPRTRKMIEEKGVKFNPLVNLLKPLGFNDYVKLQIESKAVLSDSGTISEESSILKFKALNLREAHERPEAMEEASVMMVGLKKERILQGLEILETQEKDTLREVYDYSMPNVSDKVLRIILSYTDYINRNVWRKLNI</sequence>
<dbReference type="NCBIfam" id="TIGR00236">
    <property type="entry name" value="wecB"/>
    <property type="match status" value="1"/>
</dbReference>
<proteinExistence type="inferred from homology"/>
<dbReference type="Gene3D" id="3.40.50.2000">
    <property type="entry name" value="Glycogen Phosphorylase B"/>
    <property type="match status" value="2"/>
</dbReference>
<dbReference type="GO" id="GO:0016853">
    <property type="term" value="F:isomerase activity"/>
    <property type="evidence" value="ECO:0007669"/>
    <property type="project" value="UniProtKB-KW"/>
</dbReference>
<dbReference type="InterPro" id="IPR003331">
    <property type="entry name" value="UDP_GlcNAc_Epimerase_2_dom"/>
</dbReference>
<dbReference type="PANTHER" id="PTHR43174">
    <property type="entry name" value="UDP-N-ACETYLGLUCOSAMINE 2-EPIMERASE"/>
    <property type="match status" value="1"/>
</dbReference>
<dbReference type="PANTHER" id="PTHR43174:SF1">
    <property type="entry name" value="UDP-N-ACETYLGLUCOSAMINE 2-EPIMERASE"/>
    <property type="match status" value="1"/>
</dbReference>
<feature type="domain" description="UDP-N-acetylglucosamine 2-epimerase" evidence="2">
    <location>
        <begin position="25"/>
        <end position="360"/>
    </location>
</feature>
<evidence type="ECO:0000313" key="4">
    <source>
        <dbReference type="Proteomes" id="UP000241472"/>
    </source>
</evidence>
<gene>
    <name evidence="3" type="ORF">C4N17_00400</name>
</gene>
<dbReference type="EMBL" id="CP028108">
    <property type="protein sequence ID" value="AVQ24296.1"/>
    <property type="molecule type" value="Genomic_DNA"/>
</dbReference>
<evidence type="ECO:0000256" key="1">
    <source>
        <dbReference type="RuleBase" id="RU003513"/>
    </source>
</evidence>
<dbReference type="AlphaFoldDB" id="A0AAD0HSM4"/>
<dbReference type="InterPro" id="IPR029767">
    <property type="entry name" value="WecB-like"/>
</dbReference>
<dbReference type="KEGG" id="fpei:C4N17_00400"/>
<dbReference type="Proteomes" id="UP000241472">
    <property type="component" value="Chromosome"/>
</dbReference>
<organism evidence="3 4">
    <name type="scientific">Fusobacterium periodonticum</name>
    <dbReference type="NCBI Taxonomy" id="860"/>
    <lineage>
        <taxon>Bacteria</taxon>
        <taxon>Fusobacteriati</taxon>
        <taxon>Fusobacteriota</taxon>
        <taxon>Fusobacteriia</taxon>
        <taxon>Fusobacteriales</taxon>
        <taxon>Fusobacteriaceae</taxon>
        <taxon>Fusobacterium</taxon>
    </lineage>
</organism>
<name>A0AAD0HSM4_9FUSO</name>
<dbReference type="RefSeq" id="WP_008794199.1">
    <property type="nucleotide sequence ID" value="NZ_CABKNO010000002.1"/>
</dbReference>
<accession>A0AAD0HSM4</accession>
<dbReference type="Pfam" id="PF02350">
    <property type="entry name" value="Epimerase_2"/>
    <property type="match status" value="1"/>
</dbReference>